<gene>
    <name evidence="5" type="ORF">SAMN05421855_101402</name>
</gene>
<keyword evidence="2 3" id="KW-0732">Signal</keyword>
<dbReference type="RefSeq" id="WP_093139813.1">
    <property type="nucleotide sequence ID" value="NZ_BMWO01000001.1"/>
</dbReference>
<protein>
    <submittedName>
        <fullName evidence="5">Predicted lipoprotein</fullName>
    </submittedName>
</protein>
<evidence type="ECO:0000256" key="1">
    <source>
        <dbReference type="ARBA" id="ARBA00004196"/>
    </source>
</evidence>
<accession>A0A1G7CKH9</accession>
<evidence type="ECO:0000313" key="5">
    <source>
        <dbReference type="EMBL" id="SDE39250.1"/>
    </source>
</evidence>
<evidence type="ECO:0000256" key="3">
    <source>
        <dbReference type="SAM" id="SignalP"/>
    </source>
</evidence>
<dbReference type="GO" id="GO:0030313">
    <property type="term" value="C:cell envelope"/>
    <property type="evidence" value="ECO:0007669"/>
    <property type="project" value="UniProtKB-SubCell"/>
</dbReference>
<dbReference type="InterPro" id="IPR034984">
    <property type="entry name" value="Imelysin-like_IPPA"/>
</dbReference>
<dbReference type="InterPro" id="IPR018976">
    <property type="entry name" value="Imelysin-like"/>
</dbReference>
<dbReference type="PROSITE" id="PS51257">
    <property type="entry name" value="PROKAR_LIPOPROTEIN"/>
    <property type="match status" value="1"/>
</dbReference>
<keyword evidence="6" id="KW-1185">Reference proteome</keyword>
<dbReference type="OrthoDB" id="1157219at2"/>
<organism evidence="5 6">
    <name type="scientific">Ulvibacter litoralis</name>
    <dbReference type="NCBI Taxonomy" id="227084"/>
    <lineage>
        <taxon>Bacteria</taxon>
        <taxon>Pseudomonadati</taxon>
        <taxon>Bacteroidota</taxon>
        <taxon>Flavobacteriia</taxon>
        <taxon>Flavobacteriales</taxon>
        <taxon>Flavobacteriaceae</taxon>
        <taxon>Ulvibacter</taxon>
    </lineage>
</organism>
<dbReference type="AlphaFoldDB" id="A0A1G7CKH9"/>
<keyword evidence="5" id="KW-0449">Lipoprotein</keyword>
<proteinExistence type="predicted"/>
<dbReference type="Proteomes" id="UP000199321">
    <property type="component" value="Unassembled WGS sequence"/>
</dbReference>
<reference evidence="5 6" key="1">
    <citation type="submission" date="2016-10" db="EMBL/GenBank/DDBJ databases">
        <authorList>
            <person name="de Groot N.N."/>
        </authorList>
    </citation>
    <scope>NUCLEOTIDE SEQUENCE [LARGE SCALE GENOMIC DNA]</scope>
    <source>
        <strain evidence="5 6">DSM 16195</strain>
    </source>
</reference>
<feature type="chain" id="PRO_5011489266" evidence="3">
    <location>
        <begin position="25"/>
        <end position="368"/>
    </location>
</feature>
<feature type="domain" description="Imelysin-like" evidence="4">
    <location>
        <begin position="52"/>
        <end position="344"/>
    </location>
</feature>
<dbReference type="EMBL" id="FNBA01000001">
    <property type="protein sequence ID" value="SDE39250.1"/>
    <property type="molecule type" value="Genomic_DNA"/>
</dbReference>
<dbReference type="Pfam" id="PF09375">
    <property type="entry name" value="Peptidase_M75"/>
    <property type="match status" value="1"/>
</dbReference>
<evidence type="ECO:0000259" key="4">
    <source>
        <dbReference type="Pfam" id="PF09375"/>
    </source>
</evidence>
<evidence type="ECO:0000313" key="6">
    <source>
        <dbReference type="Proteomes" id="UP000199321"/>
    </source>
</evidence>
<dbReference type="STRING" id="227084.SAMN05421855_101402"/>
<evidence type="ECO:0000256" key="2">
    <source>
        <dbReference type="ARBA" id="ARBA00022729"/>
    </source>
</evidence>
<dbReference type="Gene3D" id="1.20.1420.20">
    <property type="entry name" value="M75 peptidase, HXXE motif"/>
    <property type="match status" value="1"/>
</dbReference>
<dbReference type="CDD" id="cd14659">
    <property type="entry name" value="Imelysin-like_IPPA"/>
    <property type="match status" value="1"/>
</dbReference>
<dbReference type="InterPro" id="IPR038352">
    <property type="entry name" value="Imelysin_sf"/>
</dbReference>
<feature type="signal peptide" evidence="3">
    <location>
        <begin position="1"/>
        <end position="24"/>
    </location>
</feature>
<comment type="subcellular location">
    <subcellularLocation>
        <location evidence="1">Cell envelope</location>
    </subcellularLocation>
</comment>
<sequence>MIKKHLVSILAVCTLFVLFGITSCEDEGISEDQAQLQYNRRDQLNNLVVNRILPLHESFATQTTTLLEKAEAFAQNETVQNLTTFQNEWKNTAILWKQCELYNMGDIEDSFIHTRIDTWATNDDNIEGFIAGSEPIDIAFINSVGSSSKGIAALEYLLFNADISTTLTDFQNDSRRVDYAVALSEDLKNLGAEINGLWIGYGPTFIDAVDSNLEGGQNQTNNAMVTLVEEVIISKLGRALGDTNGGTLNEEEFEAFRSDISLQMIKANLEEVQKTFTGNFVEGTRNIGFDDYIANLEGNDLRDRINASFDVVTSQLDTFSQSLNETLQSNPEKITALQNACNDLLIILRVDMASFIGSTITFNDNDGD</sequence>
<name>A0A1G7CKH9_9FLAO</name>